<proteinExistence type="predicted"/>
<evidence type="ECO:0000313" key="2">
    <source>
        <dbReference type="EMBL" id="AWQ60897.1"/>
    </source>
</evidence>
<evidence type="ECO:0000313" key="1">
    <source>
        <dbReference type="EMBL" id="AWQ60455.1"/>
    </source>
</evidence>
<organism evidence="3">
    <name type="scientific">White spot syndrome virus</name>
    <name type="common">WSSV</name>
    <name type="synonym">White spot bacilliform virus</name>
    <dbReference type="NCBI Taxonomy" id="92652"/>
    <lineage>
        <taxon>Viruses</taxon>
        <taxon>Viruses incertae sedis</taxon>
        <taxon>Naldaviricetes</taxon>
        <taxon>Nimaviridae</taxon>
        <taxon>Whispovirus</taxon>
        <taxon>White spot syndrome virus</taxon>
    </lineage>
</organism>
<reference evidence="3" key="2">
    <citation type="journal article" name="FEMS Microbiol. Lett.">
        <title>Molecular variability and genetic structure of white spot syndrome virus strains from northwest Mexico based on the analysis of genomes.</title>
        <authorList>
            <person name="Parrilla-Taylor D.P."/>
            <person name="Vibanco-Perez N."/>
            <person name="Duran-Avelar M.J."/>
            <person name="Gomez-Gil B."/>
            <person name="Llera-Herrera R."/>
            <person name="Vazquez-Juarez R."/>
        </authorList>
    </citation>
    <scope>NUCLEOTIDE SEQUENCE</scope>
    <source>
        <strain evidence="1">AC1</strain>
        <strain evidence="2">ACF2</strain>
        <strain evidence="3">DVI</strain>
        <strain evidence="4">JP</strain>
    </source>
</reference>
<dbReference type="EMBL" id="MG432479">
    <property type="protein sequence ID" value="AWQ62568.1"/>
    <property type="molecule type" value="Genomic_DNA"/>
</dbReference>
<protein>
    <submittedName>
        <fullName evidence="3">Wsv324</fullName>
    </submittedName>
</protein>
<gene>
    <name evidence="3" type="primary">325</name>
</gene>
<sequence>MFAQVVKNNSNVAVCHTPATKNATPNVMTNIINRENNKKMYVIAMSNNLLKGAASSFYRPSLPVDYEMGTKIWNFINDTNKC</sequence>
<evidence type="ECO:0000313" key="3">
    <source>
        <dbReference type="EMBL" id="AWQ61756.1"/>
    </source>
</evidence>
<reference evidence="3" key="1">
    <citation type="submission" date="2017-11" db="EMBL/GenBank/DDBJ databases">
        <authorList>
            <person name="Parrilla Taylor D.P."/>
            <person name="Vibanco-Perez N."/>
            <person name="Duran-Avelar Md.J."/>
            <person name="Gomez-Gil B."/>
            <person name="Llera-Herrera R."/>
            <person name="Vazquez-Juarez R."/>
        </authorList>
    </citation>
    <scope>NUCLEOTIDE SEQUENCE</scope>
    <source>
        <strain evidence="1">AC1</strain>
        <strain evidence="2">ACF2</strain>
        <strain evidence="3">DVI</strain>
        <strain evidence="4">JP</strain>
    </source>
</reference>
<name>A0A2U9G9V9_WSSV</name>
<accession>A0A2U9G9V9</accession>
<dbReference type="EMBL" id="MG432477">
    <property type="protein sequence ID" value="AWQ61756.1"/>
    <property type="molecule type" value="Genomic_DNA"/>
</dbReference>
<evidence type="ECO:0000313" key="4">
    <source>
        <dbReference type="EMBL" id="AWQ62568.1"/>
    </source>
</evidence>
<organismHost>
    <name type="scientific">Crustacea</name>
    <name type="common">crustaceans</name>
    <dbReference type="NCBI Taxonomy" id="6657"/>
</organismHost>
<dbReference type="EMBL" id="MG432475">
    <property type="protein sequence ID" value="AWQ60897.1"/>
    <property type="molecule type" value="Genomic_DNA"/>
</dbReference>
<dbReference type="EMBL" id="MG432474">
    <property type="protein sequence ID" value="AWQ60455.1"/>
    <property type="molecule type" value="Genomic_DNA"/>
</dbReference>